<keyword evidence="1" id="KW-0175">Coiled coil</keyword>
<comment type="caution">
    <text evidence="3">The sequence shown here is derived from an EMBL/GenBank/DDBJ whole genome shotgun (WGS) entry which is preliminary data.</text>
</comment>
<evidence type="ECO:0000259" key="2">
    <source>
        <dbReference type="Pfam" id="PF12728"/>
    </source>
</evidence>
<dbReference type="Pfam" id="PF12728">
    <property type="entry name" value="HTH_17"/>
    <property type="match status" value="1"/>
</dbReference>
<organism evidence="3">
    <name type="scientific">marine sediment metagenome</name>
    <dbReference type="NCBI Taxonomy" id="412755"/>
    <lineage>
        <taxon>unclassified sequences</taxon>
        <taxon>metagenomes</taxon>
        <taxon>ecological metagenomes</taxon>
    </lineage>
</organism>
<dbReference type="EMBL" id="BARW01003301">
    <property type="protein sequence ID" value="GAI65636.1"/>
    <property type="molecule type" value="Genomic_DNA"/>
</dbReference>
<reference evidence="3" key="1">
    <citation type="journal article" date="2014" name="Front. Microbiol.">
        <title>High frequency of phylogenetically diverse reductive dehalogenase-homologous genes in deep subseafloor sedimentary metagenomes.</title>
        <authorList>
            <person name="Kawai M."/>
            <person name="Futagami T."/>
            <person name="Toyoda A."/>
            <person name="Takaki Y."/>
            <person name="Nishi S."/>
            <person name="Hori S."/>
            <person name="Arai W."/>
            <person name="Tsubouchi T."/>
            <person name="Morono Y."/>
            <person name="Uchiyama I."/>
            <person name="Ito T."/>
            <person name="Fujiyama A."/>
            <person name="Inagaki F."/>
            <person name="Takami H."/>
        </authorList>
    </citation>
    <scope>NUCLEOTIDE SEQUENCE</scope>
    <source>
        <strain evidence="3">Expedition CK06-06</strain>
    </source>
</reference>
<gene>
    <name evidence="3" type="ORF">S12H4_08523</name>
</gene>
<evidence type="ECO:0000313" key="3">
    <source>
        <dbReference type="EMBL" id="GAI65636.1"/>
    </source>
</evidence>
<protein>
    <recommendedName>
        <fullName evidence="2">Helix-turn-helix domain-containing protein</fullName>
    </recommendedName>
</protein>
<dbReference type="InterPro" id="IPR041657">
    <property type="entry name" value="HTH_17"/>
</dbReference>
<name>X1RF70_9ZZZZ</name>
<sequence length="122" mass="14225">MSRPMKNNEGLTLTQAARAMRLTKKTVRRHIKQGKIPFKLVPGKYGEEYRILELPPEKVRDEALDKTPTLALDIIHRLELENRNLAGQLGATQERVRTLENQVKLLTTPHKPWWRRLLRRAA</sequence>
<dbReference type="AlphaFoldDB" id="X1RF70"/>
<feature type="domain" description="Helix-turn-helix" evidence="2">
    <location>
        <begin position="11"/>
        <end position="52"/>
    </location>
</feature>
<evidence type="ECO:0000256" key="1">
    <source>
        <dbReference type="SAM" id="Coils"/>
    </source>
</evidence>
<proteinExistence type="predicted"/>
<feature type="coiled-coil region" evidence="1">
    <location>
        <begin position="75"/>
        <end position="102"/>
    </location>
</feature>
<accession>X1RF70</accession>